<protein>
    <submittedName>
        <fullName evidence="2">Uncharacterized protein</fullName>
    </submittedName>
</protein>
<feature type="compositionally biased region" description="Basic and acidic residues" evidence="1">
    <location>
        <begin position="253"/>
        <end position="263"/>
    </location>
</feature>
<feature type="compositionally biased region" description="Basic and acidic residues" evidence="1">
    <location>
        <begin position="228"/>
        <end position="245"/>
    </location>
</feature>
<feature type="region of interest" description="Disordered" evidence="1">
    <location>
        <begin position="228"/>
        <end position="326"/>
    </location>
</feature>
<sequence>MTSLNIIEPTIDFDFSNLNITYPVHTQGNNLITKIVLNNKPLYVYAPKSLLKINKKYCDLIYNHDDIVFIQWIESLEHRIKILLLERANKEKWFRDLLDEDDIEQYFYSIVKPQKLGRYFIRINNIKPDKKIFNSDFIIPLSDIDENTFVSSILSIQSLKLSKESFQLNIEFMQGNIDYSFDFFNKSCFKKKNNVDKFEEVCENKKVEFTSNNNGQLLLDYQNNTNTKENEINIKENNTNEKENETEYTNIRENNETNEKENETEYTNIRENNETNENENETNIKENEIENEKENENDEKENENDEKENENDEIENETNEKENDEYSDILGNIDFDDEFETFDFYENNNEKYLELYKEKKENMNKIINDANDLYNKYQELKEKETIILSELNELKEKYKISEEY</sequence>
<evidence type="ECO:0000256" key="1">
    <source>
        <dbReference type="SAM" id="MobiDB-lite"/>
    </source>
</evidence>
<feature type="compositionally biased region" description="Basic and acidic residues" evidence="1">
    <location>
        <begin position="282"/>
        <end position="294"/>
    </location>
</feature>
<name>A0A6C0H5D7_9ZZZZ</name>
<dbReference type="EMBL" id="MN739881">
    <property type="protein sequence ID" value="QHT75679.1"/>
    <property type="molecule type" value="Genomic_DNA"/>
</dbReference>
<evidence type="ECO:0000313" key="2">
    <source>
        <dbReference type="EMBL" id="QHT75679.1"/>
    </source>
</evidence>
<dbReference type="AlphaFoldDB" id="A0A6C0H5D7"/>
<proteinExistence type="predicted"/>
<reference evidence="2" key="1">
    <citation type="journal article" date="2020" name="Nature">
        <title>Giant virus diversity and host interactions through global metagenomics.</title>
        <authorList>
            <person name="Schulz F."/>
            <person name="Roux S."/>
            <person name="Paez-Espino D."/>
            <person name="Jungbluth S."/>
            <person name="Walsh D.A."/>
            <person name="Denef V.J."/>
            <person name="McMahon K.D."/>
            <person name="Konstantinidis K.T."/>
            <person name="Eloe-Fadrosh E.A."/>
            <person name="Kyrpides N.C."/>
            <person name="Woyke T."/>
        </authorList>
    </citation>
    <scope>NUCLEOTIDE SEQUENCE</scope>
    <source>
        <strain evidence="2">GVMAG-M-3300023179-71</strain>
    </source>
</reference>
<accession>A0A6C0H5D7</accession>
<organism evidence="2">
    <name type="scientific">viral metagenome</name>
    <dbReference type="NCBI Taxonomy" id="1070528"/>
    <lineage>
        <taxon>unclassified sequences</taxon>
        <taxon>metagenomes</taxon>
        <taxon>organismal metagenomes</taxon>
    </lineage>
</organism>
<feature type="compositionally biased region" description="Acidic residues" evidence="1">
    <location>
        <begin position="295"/>
        <end position="326"/>
    </location>
</feature>